<evidence type="ECO:0000313" key="1">
    <source>
        <dbReference type="EMBL" id="CAH0382491.1"/>
    </source>
</evidence>
<name>A0A9P0EX26_BEMTA</name>
<reference evidence="1" key="1">
    <citation type="submission" date="2021-12" db="EMBL/GenBank/DDBJ databases">
        <authorList>
            <person name="King R."/>
        </authorList>
    </citation>
    <scope>NUCLEOTIDE SEQUENCE</scope>
</reference>
<organism evidence="1 2">
    <name type="scientific">Bemisia tabaci</name>
    <name type="common">Sweetpotato whitefly</name>
    <name type="synonym">Aleurodes tabaci</name>
    <dbReference type="NCBI Taxonomy" id="7038"/>
    <lineage>
        <taxon>Eukaryota</taxon>
        <taxon>Metazoa</taxon>
        <taxon>Ecdysozoa</taxon>
        <taxon>Arthropoda</taxon>
        <taxon>Hexapoda</taxon>
        <taxon>Insecta</taxon>
        <taxon>Pterygota</taxon>
        <taxon>Neoptera</taxon>
        <taxon>Paraneoptera</taxon>
        <taxon>Hemiptera</taxon>
        <taxon>Sternorrhyncha</taxon>
        <taxon>Aleyrodoidea</taxon>
        <taxon>Aleyrodidae</taxon>
        <taxon>Aleyrodinae</taxon>
        <taxon>Bemisia</taxon>
    </lineage>
</organism>
<keyword evidence="2" id="KW-1185">Reference proteome</keyword>
<gene>
    <name evidence="1" type="ORF">BEMITA_LOCUS2029</name>
</gene>
<dbReference type="KEGG" id="btab:109044037"/>
<evidence type="ECO:0000313" key="2">
    <source>
        <dbReference type="Proteomes" id="UP001152759"/>
    </source>
</evidence>
<dbReference type="OrthoDB" id="6226069at2759"/>
<sequence>MDNYEMYYQSPYDSSENTKGYFETVVEPLLTPGKEGDLCEWLKSVGLISREMKCQQPECGEETLTWSKARVVDKHNWCCPKCKKKVPIRQGSFLSEFKCDLSYAVRGIQSWCNSLPVEDICDQKSLKPNVAKRIYSQCSAVAEWYINNHPETSQLGGPEAVIIVDVFPDGCMMLTPHNNNYSKRILCIADTNHIPTRVWAKILDSKDNSKIVDAVLAHVMLGSTIVTSQGLYSDLLQVKGMTDIISTDALMSLDPLDDQKSLKNLETIWAMTVNVCQQIQELSNSNGEQLLRELQWRQIYGSSPLENILHHIVKYNAVNAPEKYALPSQTNHEILL</sequence>
<proteinExistence type="predicted"/>
<dbReference type="AlphaFoldDB" id="A0A9P0EX26"/>
<accession>A0A9P0EX26</accession>
<protein>
    <submittedName>
        <fullName evidence="1">Uncharacterized protein</fullName>
    </submittedName>
</protein>
<dbReference type="EMBL" id="OU963862">
    <property type="protein sequence ID" value="CAH0382491.1"/>
    <property type="molecule type" value="Genomic_DNA"/>
</dbReference>
<dbReference type="Proteomes" id="UP001152759">
    <property type="component" value="Chromosome 1"/>
</dbReference>